<protein>
    <submittedName>
        <fullName evidence="1">Phytanoyl-CoA dioxygenase family protein</fullName>
    </submittedName>
</protein>
<comment type="caution">
    <text evidence="1">The sequence shown here is derived from an EMBL/GenBank/DDBJ whole genome shotgun (WGS) entry which is preliminary data.</text>
</comment>
<dbReference type="InterPro" id="IPR008775">
    <property type="entry name" value="Phytyl_CoA_dOase-like"/>
</dbReference>
<dbReference type="AlphaFoldDB" id="A0A520RZR2"/>
<dbReference type="SUPFAM" id="SSF51197">
    <property type="entry name" value="Clavaminate synthase-like"/>
    <property type="match status" value="1"/>
</dbReference>
<gene>
    <name evidence="1" type="ORF">EVA68_06385</name>
</gene>
<evidence type="ECO:0000313" key="1">
    <source>
        <dbReference type="EMBL" id="RZO75698.1"/>
    </source>
</evidence>
<dbReference type="GO" id="GO:0005506">
    <property type="term" value="F:iron ion binding"/>
    <property type="evidence" value="ECO:0007669"/>
    <property type="project" value="UniProtKB-ARBA"/>
</dbReference>
<dbReference type="PANTHER" id="PTHR20883">
    <property type="entry name" value="PHYTANOYL-COA DIOXYGENASE DOMAIN CONTAINING 1"/>
    <property type="match status" value="1"/>
</dbReference>
<organism evidence="1 2">
    <name type="scientific">OM182 bacterium</name>
    <dbReference type="NCBI Taxonomy" id="2510334"/>
    <lineage>
        <taxon>Bacteria</taxon>
        <taxon>Pseudomonadati</taxon>
        <taxon>Pseudomonadota</taxon>
        <taxon>Gammaproteobacteria</taxon>
        <taxon>OMG group</taxon>
        <taxon>OM182 clade</taxon>
    </lineage>
</organism>
<dbReference type="PANTHER" id="PTHR20883:SF46">
    <property type="entry name" value="PHYTANOYL-COA HYDROXYLASE"/>
    <property type="match status" value="1"/>
</dbReference>
<accession>A0A520RZR2</accession>
<dbReference type="Gene3D" id="2.60.120.620">
    <property type="entry name" value="q2cbj1_9rhob like domain"/>
    <property type="match status" value="1"/>
</dbReference>
<dbReference type="Pfam" id="PF05721">
    <property type="entry name" value="PhyH"/>
    <property type="match status" value="1"/>
</dbReference>
<dbReference type="Proteomes" id="UP000316199">
    <property type="component" value="Unassembled WGS sequence"/>
</dbReference>
<dbReference type="EMBL" id="SHAG01000027">
    <property type="protein sequence ID" value="RZO75698.1"/>
    <property type="molecule type" value="Genomic_DNA"/>
</dbReference>
<name>A0A520RZR2_9GAMM</name>
<proteinExistence type="predicted"/>
<keyword evidence="1" id="KW-0223">Dioxygenase</keyword>
<keyword evidence="1" id="KW-0560">Oxidoreductase</keyword>
<evidence type="ECO:0000313" key="2">
    <source>
        <dbReference type="Proteomes" id="UP000316199"/>
    </source>
</evidence>
<sequence length="264" mass="30364">MSDVLNINITDEQKRFYQENGFLSIARITTDEEIEWLKTIYGKLFEGRTGEEKGFFYDLARPRGHEGRDELPQVLGPDITIPELRESIYYKNAKRLSSQLLAVDEKINVGGHMIYKPAKYGAETPWHQDEAYWNPEVFSNGLSVWMPLDSVTTESGCMQFIPGSHKENVRWHRHINDDPLIHGLMTDDVDSTEAIACPLHPGGATFHHTRTLHYTAPNTTDNPRRAYILVCSGPEKKRDKPAYRPWQDEEREAMKAAEIDVEYL</sequence>
<reference evidence="1 2" key="1">
    <citation type="submission" date="2019-02" db="EMBL/GenBank/DDBJ databases">
        <title>Prokaryotic population dynamics and viral predation in marine succession experiment using metagenomics: the confinement effect.</title>
        <authorList>
            <person name="Haro-Moreno J.M."/>
            <person name="Rodriguez-Valera F."/>
            <person name="Lopez-Perez M."/>
        </authorList>
    </citation>
    <scope>NUCLEOTIDE SEQUENCE [LARGE SCALE GENOMIC DNA]</scope>
    <source>
        <strain evidence="1">MED-G157</strain>
    </source>
</reference>
<dbReference type="GO" id="GO:0016706">
    <property type="term" value="F:2-oxoglutarate-dependent dioxygenase activity"/>
    <property type="evidence" value="ECO:0007669"/>
    <property type="project" value="UniProtKB-ARBA"/>
</dbReference>